<dbReference type="PANTHER" id="PTHR47428">
    <property type="entry name" value="REGULATORY PROTEIN MIG1-RELATED"/>
    <property type="match status" value="1"/>
</dbReference>
<evidence type="ECO:0000256" key="7">
    <source>
        <dbReference type="ARBA" id="ARBA00023015"/>
    </source>
</evidence>
<evidence type="ECO:0000313" key="17">
    <source>
        <dbReference type="EMBL" id="ODV78652.1"/>
    </source>
</evidence>
<keyword evidence="2" id="KW-0678">Repressor</keyword>
<evidence type="ECO:0000256" key="14">
    <source>
        <dbReference type="PROSITE-ProRule" id="PRU00042"/>
    </source>
</evidence>
<dbReference type="PANTHER" id="PTHR47428:SF1">
    <property type="entry name" value="REGULATORY PROTEIN MIG1-RELATED"/>
    <property type="match status" value="1"/>
</dbReference>
<keyword evidence="6" id="KW-0862">Zinc</keyword>
<accession>A0A1E4SGW2</accession>
<feature type="domain" description="C2H2-type" evidence="16">
    <location>
        <begin position="17"/>
        <end position="44"/>
    </location>
</feature>
<evidence type="ECO:0000256" key="4">
    <source>
        <dbReference type="ARBA" id="ARBA00022737"/>
    </source>
</evidence>
<dbReference type="PROSITE" id="PS50157">
    <property type="entry name" value="ZINC_FINGER_C2H2_2"/>
    <property type="match status" value="2"/>
</dbReference>
<gene>
    <name evidence="17" type="ORF">CANTADRAFT_271290</name>
</gene>
<dbReference type="GO" id="GO:0000433">
    <property type="term" value="P:carbon catabolite repression of transcription from RNA polymerase II promoter by glucose"/>
    <property type="evidence" value="ECO:0007669"/>
    <property type="project" value="TreeGrafter"/>
</dbReference>
<evidence type="ECO:0000256" key="2">
    <source>
        <dbReference type="ARBA" id="ARBA00022491"/>
    </source>
</evidence>
<comment type="similarity">
    <text evidence="11">Belongs to the creA/MIG C2H2-type zinc-finger protein family.</text>
</comment>
<feature type="compositionally biased region" description="Polar residues" evidence="15">
    <location>
        <begin position="343"/>
        <end position="355"/>
    </location>
</feature>
<dbReference type="GO" id="GO:0005737">
    <property type="term" value="C:cytoplasm"/>
    <property type="evidence" value="ECO:0007669"/>
    <property type="project" value="TreeGrafter"/>
</dbReference>
<feature type="region of interest" description="Disordered" evidence="15">
    <location>
        <begin position="187"/>
        <end position="215"/>
    </location>
</feature>
<evidence type="ECO:0000256" key="13">
    <source>
        <dbReference type="ARBA" id="ARBA00068528"/>
    </source>
</evidence>
<evidence type="ECO:0000256" key="1">
    <source>
        <dbReference type="ARBA" id="ARBA00004123"/>
    </source>
</evidence>
<dbReference type="OrthoDB" id="654211at2759"/>
<feature type="region of interest" description="Disordered" evidence="15">
    <location>
        <begin position="140"/>
        <end position="173"/>
    </location>
</feature>
<dbReference type="Pfam" id="PF00096">
    <property type="entry name" value="zf-C2H2"/>
    <property type="match status" value="2"/>
</dbReference>
<feature type="compositionally biased region" description="Low complexity" evidence="15">
    <location>
        <begin position="390"/>
        <end position="406"/>
    </location>
</feature>
<comment type="function">
    <text evidence="12">Involved in glucose repression of glucose metabolism genes.</text>
</comment>
<proteinExistence type="inferred from homology"/>
<keyword evidence="10" id="KW-0539">Nucleus</keyword>
<dbReference type="FunFam" id="3.30.160.60:FF:000152">
    <property type="entry name" value="DNA-binding protein creA"/>
    <property type="match status" value="1"/>
</dbReference>
<dbReference type="GO" id="GO:0005634">
    <property type="term" value="C:nucleus"/>
    <property type="evidence" value="ECO:0007669"/>
    <property type="project" value="UniProtKB-SubCell"/>
</dbReference>
<evidence type="ECO:0000313" key="18">
    <source>
        <dbReference type="Proteomes" id="UP000094285"/>
    </source>
</evidence>
<feature type="region of interest" description="Disordered" evidence="15">
    <location>
        <begin position="312"/>
        <end position="412"/>
    </location>
</feature>
<dbReference type="InterPro" id="IPR051007">
    <property type="entry name" value="creA/MIG_C2H2-ZnF"/>
</dbReference>
<name>A0A1E4SGW2_9ASCO</name>
<dbReference type="Gene3D" id="3.30.160.60">
    <property type="entry name" value="Classic Zinc Finger"/>
    <property type="match status" value="2"/>
</dbReference>
<evidence type="ECO:0000256" key="9">
    <source>
        <dbReference type="ARBA" id="ARBA00023163"/>
    </source>
</evidence>
<organism evidence="17 18">
    <name type="scientific">Suhomyces tanzawaensis NRRL Y-17324</name>
    <dbReference type="NCBI Taxonomy" id="984487"/>
    <lineage>
        <taxon>Eukaryota</taxon>
        <taxon>Fungi</taxon>
        <taxon>Dikarya</taxon>
        <taxon>Ascomycota</taxon>
        <taxon>Saccharomycotina</taxon>
        <taxon>Pichiomycetes</taxon>
        <taxon>Debaryomycetaceae</taxon>
        <taxon>Suhomyces</taxon>
    </lineage>
</organism>
<evidence type="ECO:0000259" key="16">
    <source>
        <dbReference type="PROSITE" id="PS50157"/>
    </source>
</evidence>
<evidence type="ECO:0000256" key="10">
    <source>
        <dbReference type="ARBA" id="ARBA00023242"/>
    </source>
</evidence>
<dbReference type="PROSITE" id="PS00028">
    <property type="entry name" value="ZINC_FINGER_C2H2_1"/>
    <property type="match status" value="2"/>
</dbReference>
<evidence type="ECO:0000256" key="15">
    <source>
        <dbReference type="SAM" id="MobiDB-lite"/>
    </source>
</evidence>
<dbReference type="EMBL" id="KV453913">
    <property type="protein sequence ID" value="ODV78652.1"/>
    <property type="molecule type" value="Genomic_DNA"/>
</dbReference>
<keyword evidence="9" id="KW-0804">Transcription</keyword>
<feature type="domain" description="C2H2-type" evidence="16">
    <location>
        <begin position="45"/>
        <end position="74"/>
    </location>
</feature>
<keyword evidence="18" id="KW-1185">Reference proteome</keyword>
<dbReference type="SUPFAM" id="SSF57667">
    <property type="entry name" value="beta-beta-alpha zinc fingers"/>
    <property type="match status" value="1"/>
</dbReference>
<dbReference type="Proteomes" id="UP000094285">
    <property type="component" value="Unassembled WGS sequence"/>
</dbReference>
<sequence>MSSMLSKDKRSKDDRPYKCTFCEKAFHRLEHQTRHIRTHTGEKPHACSFPGCNKRFSRSDELTRHLRIHNNPASRKRKNKADFLDDDKEYPQPQPLPLHQASSSIATGNPATGSVPVAIDRNGNHYYQPYPVYFITQPSFQQTQPSQQNPSPPNSYKVPVMSKSGSTTSIASGSHLFSHAGTMSTANSATHSLSTSPDTSSYSGMHPPASHARTPSLTNLSDYILQNQQKYNLAQSASSSSISQHNRMFNASSNSLSSLSGKVKSVSGTNLAGMNIVPRMTPIKQPPTPHQPGAAHFTLPKQMSSTSLNLEFFQGQGPHQPKKSRPNSPSQTHAVVDKKQFVISPNDTPLQTPSESPHMPHQSMPKEGAGAPPKAPNALNLLTEASRNLQQQQEQQEQQAQQAQQASSIATTGTQLPPIRSVFSFTSLGALPASDAKNSSMSLANLMT</sequence>
<keyword evidence="8" id="KW-0238">DNA-binding</keyword>
<dbReference type="GeneID" id="30982142"/>
<keyword evidence="5 14" id="KW-0863">Zinc-finger</keyword>
<dbReference type="InterPro" id="IPR013087">
    <property type="entry name" value="Znf_C2H2_type"/>
</dbReference>
<evidence type="ECO:0000256" key="6">
    <source>
        <dbReference type="ARBA" id="ARBA00022833"/>
    </source>
</evidence>
<feature type="compositionally biased region" description="Low complexity" evidence="15">
    <location>
        <begin position="365"/>
        <end position="381"/>
    </location>
</feature>
<dbReference type="GO" id="GO:0000978">
    <property type="term" value="F:RNA polymerase II cis-regulatory region sequence-specific DNA binding"/>
    <property type="evidence" value="ECO:0007669"/>
    <property type="project" value="TreeGrafter"/>
</dbReference>
<reference evidence="18" key="1">
    <citation type="submission" date="2016-05" db="EMBL/GenBank/DDBJ databases">
        <title>Comparative genomics of biotechnologically important yeasts.</title>
        <authorList>
            <consortium name="DOE Joint Genome Institute"/>
            <person name="Riley R."/>
            <person name="Haridas S."/>
            <person name="Wolfe K.H."/>
            <person name="Lopes M.R."/>
            <person name="Hittinger C.T."/>
            <person name="Goker M."/>
            <person name="Salamov A."/>
            <person name="Wisecaver J."/>
            <person name="Long T.M."/>
            <person name="Aerts A.L."/>
            <person name="Barry K."/>
            <person name="Choi C."/>
            <person name="Clum A."/>
            <person name="Coughlan A.Y."/>
            <person name="Deshpande S."/>
            <person name="Douglass A.P."/>
            <person name="Hanson S.J."/>
            <person name="Klenk H.-P."/>
            <person name="Labutti K."/>
            <person name="Lapidus A."/>
            <person name="Lindquist E."/>
            <person name="Lipzen A."/>
            <person name="Meier-Kolthoff J.P."/>
            <person name="Ohm R.A."/>
            <person name="Otillar R.P."/>
            <person name="Pangilinan J."/>
            <person name="Peng Y."/>
            <person name="Rokas A."/>
            <person name="Rosa C.A."/>
            <person name="Scheuner C."/>
            <person name="Sibirny A.A."/>
            <person name="Slot J.C."/>
            <person name="Stielow J.B."/>
            <person name="Sun H."/>
            <person name="Kurtzman C.P."/>
            <person name="Blackwell M."/>
            <person name="Grigoriev I.V."/>
            <person name="Jeffries T.W."/>
        </authorList>
    </citation>
    <scope>NUCLEOTIDE SEQUENCE [LARGE SCALE GENOMIC DNA]</scope>
    <source>
        <strain evidence="18">NRRL Y-17324</strain>
    </source>
</reference>
<dbReference type="FunFam" id="3.30.160.60:FF:000089">
    <property type="entry name" value="DNA-binding protein creA"/>
    <property type="match status" value="1"/>
</dbReference>
<dbReference type="SMART" id="SM00355">
    <property type="entry name" value="ZnF_C2H2"/>
    <property type="match status" value="2"/>
</dbReference>
<dbReference type="GO" id="GO:0008270">
    <property type="term" value="F:zinc ion binding"/>
    <property type="evidence" value="ECO:0007669"/>
    <property type="project" value="UniProtKB-KW"/>
</dbReference>
<keyword evidence="7" id="KW-0805">Transcription regulation</keyword>
<evidence type="ECO:0000256" key="8">
    <source>
        <dbReference type="ARBA" id="ARBA00023125"/>
    </source>
</evidence>
<dbReference type="AlphaFoldDB" id="A0A1E4SGW2"/>
<feature type="compositionally biased region" description="Polar residues" evidence="15">
    <location>
        <begin position="100"/>
        <end position="109"/>
    </location>
</feature>
<evidence type="ECO:0000256" key="3">
    <source>
        <dbReference type="ARBA" id="ARBA00022723"/>
    </source>
</evidence>
<feature type="compositionally biased region" description="Polar residues" evidence="15">
    <location>
        <begin position="163"/>
        <end position="172"/>
    </location>
</feature>
<keyword evidence="4" id="KW-0677">Repeat</keyword>
<dbReference type="STRING" id="984487.A0A1E4SGW2"/>
<evidence type="ECO:0000256" key="5">
    <source>
        <dbReference type="ARBA" id="ARBA00022771"/>
    </source>
</evidence>
<feature type="compositionally biased region" description="Low complexity" evidence="15">
    <location>
        <begin position="190"/>
        <end position="203"/>
    </location>
</feature>
<evidence type="ECO:0000256" key="11">
    <source>
        <dbReference type="ARBA" id="ARBA00038023"/>
    </source>
</evidence>
<comment type="subcellular location">
    <subcellularLocation>
        <location evidence="1">Nucleus</location>
    </subcellularLocation>
</comment>
<evidence type="ECO:0000256" key="12">
    <source>
        <dbReference type="ARBA" id="ARBA00056233"/>
    </source>
</evidence>
<protein>
    <recommendedName>
        <fullName evidence="13">Regulatory protein MIG1</fullName>
    </recommendedName>
</protein>
<dbReference type="RefSeq" id="XP_020063774.1">
    <property type="nucleotide sequence ID" value="XM_020208005.1"/>
</dbReference>
<feature type="compositionally biased region" description="Low complexity" evidence="15">
    <location>
        <begin position="140"/>
        <end position="149"/>
    </location>
</feature>
<feature type="region of interest" description="Disordered" evidence="15">
    <location>
        <begin position="85"/>
        <end position="109"/>
    </location>
</feature>
<keyword evidence="3" id="KW-0479">Metal-binding</keyword>
<dbReference type="InterPro" id="IPR036236">
    <property type="entry name" value="Znf_C2H2_sf"/>
</dbReference>